<feature type="compositionally biased region" description="Basic and acidic residues" evidence="1">
    <location>
        <begin position="12"/>
        <end position="22"/>
    </location>
</feature>
<dbReference type="Proteomes" id="UP000024635">
    <property type="component" value="Unassembled WGS sequence"/>
</dbReference>
<evidence type="ECO:0000313" key="2">
    <source>
        <dbReference type="EMBL" id="EYC37404.1"/>
    </source>
</evidence>
<keyword evidence="3" id="KW-1185">Reference proteome</keyword>
<feature type="region of interest" description="Disordered" evidence="1">
    <location>
        <begin position="1"/>
        <end position="24"/>
    </location>
</feature>
<proteinExistence type="predicted"/>
<comment type="caution">
    <text evidence="2">The sequence shown here is derived from an EMBL/GenBank/DDBJ whole genome shotgun (WGS) entry which is preliminary data.</text>
</comment>
<dbReference type="AlphaFoldDB" id="A0A016WC37"/>
<reference evidence="3" key="1">
    <citation type="journal article" date="2015" name="Nat. Genet.">
        <title>The genome and transcriptome of the zoonotic hookworm Ancylostoma ceylanicum identify infection-specific gene families.</title>
        <authorList>
            <person name="Schwarz E.M."/>
            <person name="Hu Y."/>
            <person name="Antoshechkin I."/>
            <person name="Miller M.M."/>
            <person name="Sternberg P.W."/>
            <person name="Aroian R.V."/>
        </authorList>
    </citation>
    <scope>NUCLEOTIDE SEQUENCE</scope>
    <source>
        <strain evidence="3">HY135</strain>
    </source>
</reference>
<organism evidence="2 3">
    <name type="scientific">Ancylostoma ceylanicum</name>
    <dbReference type="NCBI Taxonomy" id="53326"/>
    <lineage>
        <taxon>Eukaryota</taxon>
        <taxon>Metazoa</taxon>
        <taxon>Ecdysozoa</taxon>
        <taxon>Nematoda</taxon>
        <taxon>Chromadorea</taxon>
        <taxon>Rhabditida</taxon>
        <taxon>Rhabditina</taxon>
        <taxon>Rhabditomorpha</taxon>
        <taxon>Strongyloidea</taxon>
        <taxon>Ancylostomatidae</taxon>
        <taxon>Ancylostomatinae</taxon>
        <taxon>Ancylostoma</taxon>
    </lineage>
</organism>
<evidence type="ECO:0000313" key="3">
    <source>
        <dbReference type="Proteomes" id="UP000024635"/>
    </source>
</evidence>
<name>A0A016WC37_9BILA</name>
<protein>
    <submittedName>
        <fullName evidence="2">Uncharacterized protein</fullName>
    </submittedName>
</protein>
<feature type="compositionally biased region" description="Polar residues" evidence="1">
    <location>
        <begin position="1"/>
        <end position="10"/>
    </location>
</feature>
<evidence type="ECO:0000256" key="1">
    <source>
        <dbReference type="SAM" id="MobiDB-lite"/>
    </source>
</evidence>
<accession>A0A016WC37</accession>
<dbReference type="EMBL" id="JARK01000394">
    <property type="protein sequence ID" value="EYC37404.1"/>
    <property type="molecule type" value="Genomic_DNA"/>
</dbReference>
<gene>
    <name evidence="2" type="primary">Acey_s0794.g2391</name>
    <name evidence="2" type="ORF">Y032_0794g2391</name>
</gene>
<sequence>MRSESKTTIGRRNGEAQREKRVLLRQNNTNTNRNICLSLELKLEFNLLKEEQCWLNQRNANYVESSIALAASRCSPSNTLTTMHVTWISGEGLVGTG</sequence>